<organism evidence="5 6">
    <name type="scientific">Sarcoptes scabiei</name>
    <name type="common">Itch mite</name>
    <name type="synonym">Acarus scabiei</name>
    <dbReference type="NCBI Taxonomy" id="52283"/>
    <lineage>
        <taxon>Eukaryota</taxon>
        <taxon>Metazoa</taxon>
        <taxon>Ecdysozoa</taxon>
        <taxon>Arthropoda</taxon>
        <taxon>Chelicerata</taxon>
        <taxon>Arachnida</taxon>
        <taxon>Acari</taxon>
        <taxon>Acariformes</taxon>
        <taxon>Sarcoptiformes</taxon>
        <taxon>Astigmata</taxon>
        <taxon>Psoroptidia</taxon>
        <taxon>Sarcoptoidea</taxon>
        <taxon>Sarcoptidae</taxon>
        <taxon>Sarcoptinae</taxon>
        <taxon>Sarcoptes</taxon>
    </lineage>
</organism>
<dbReference type="GO" id="GO:0000981">
    <property type="term" value="F:DNA-binding transcription factor activity, RNA polymerase II-specific"/>
    <property type="evidence" value="ECO:0007669"/>
    <property type="project" value="TreeGrafter"/>
</dbReference>
<dbReference type="GO" id="GO:0030514">
    <property type="term" value="P:negative regulation of BMP signaling pathway"/>
    <property type="evidence" value="ECO:0007669"/>
    <property type="project" value="TreeGrafter"/>
</dbReference>
<dbReference type="InterPro" id="IPR014890">
    <property type="entry name" value="c-SKI_SMAD4-bd_dom"/>
</dbReference>
<dbReference type="InterPro" id="IPR010919">
    <property type="entry name" value="SAND-like_dom_sf"/>
</dbReference>
<dbReference type="VEuPathDB" id="VectorBase:SSCA007224"/>
<evidence type="ECO:0000313" key="6">
    <source>
        <dbReference type="Proteomes" id="UP000616769"/>
    </source>
</evidence>
<accession>A0A131ZXJ9</accession>
<comment type="caution">
    <text evidence="5">The sequence shown here is derived from an EMBL/GenBank/DDBJ whole genome shotgun (WGS) entry which is preliminary data.</text>
</comment>
<evidence type="ECO:0000256" key="2">
    <source>
        <dbReference type="SAM" id="MobiDB-lite"/>
    </source>
</evidence>
<feature type="compositionally biased region" description="Basic and acidic residues" evidence="2">
    <location>
        <begin position="1"/>
        <end position="14"/>
    </location>
</feature>
<evidence type="ECO:0000259" key="4">
    <source>
        <dbReference type="Pfam" id="PF08782"/>
    </source>
</evidence>
<dbReference type="AlphaFoldDB" id="A0A131ZXJ9"/>
<dbReference type="InterPro" id="IPR023216">
    <property type="entry name" value="Tscrpt_reg_SKI_SnoN"/>
</dbReference>
<dbReference type="FunFam" id="3.10.260.20:FF:000002">
    <property type="entry name" value="SKI-like oncogene a"/>
    <property type="match status" value="1"/>
</dbReference>
<evidence type="ECO:0000256" key="1">
    <source>
        <dbReference type="ARBA" id="ARBA00009513"/>
    </source>
</evidence>
<dbReference type="CDD" id="cd21079">
    <property type="entry name" value="DHD_Ski_Sno"/>
    <property type="match status" value="1"/>
</dbReference>
<proteinExistence type="inferred from homology"/>
<evidence type="ECO:0000259" key="3">
    <source>
        <dbReference type="Pfam" id="PF02437"/>
    </source>
</evidence>
<dbReference type="Pfam" id="PF02437">
    <property type="entry name" value="Ski_Sno_DHD"/>
    <property type="match status" value="1"/>
</dbReference>
<feature type="domain" description="SKI/SNO/DAC" evidence="3">
    <location>
        <begin position="248"/>
        <end position="358"/>
    </location>
</feature>
<feature type="compositionally biased region" description="Polar residues" evidence="2">
    <location>
        <begin position="26"/>
        <end position="35"/>
    </location>
</feature>
<dbReference type="PANTHER" id="PTHR10005">
    <property type="entry name" value="SKI ONCOGENE-RELATED"/>
    <property type="match status" value="1"/>
</dbReference>
<gene>
    <name evidence="5" type="ORF">QR98_0019690</name>
</gene>
<sequence>MNLSKSRADYEAKKAKQSVICKPLSGSPSSNQPKSIRTIANDESMGMDLSLSASMASKNSASSVSMNLVPPAHSRIENVLKHYQATATLSLNGPDWFLPVYNENFNQTANDHHSGSNGVTNPSILSRKELLGNSNNHHHDNNNNNNNNHKHDDAPLGLIKFSSKTPFSSSPHSSSSQSKESNRENTIAFPSSVIAKSSSSSTSSLDLSSTAKIQSTLLNDHYQIYRQNSLKIPNILKDFDPLFAPPPFPIQQPPLLTPPDQNPKQTERSETHLEGEVIACFTVGGEKRLCVPQIFNIVLRDFSLQQINQVIEELQINCSTCTRDQMEVLKLAGDIPPMAPSCGLITKTDAHRLCSTLLGSFSGNLSSKIKSSAFIDSPYVLIYHECFGRCIGRYCPELYTHPTAFCIQCEECLSVFNPYEFTS</sequence>
<dbReference type="Proteomes" id="UP000616769">
    <property type="component" value="Unassembled WGS sequence"/>
</dbReference>
<comment type="similarity">
    <text evidence="1">Belongs to the SKI family.</text>
</comment>
<dbReference type="GO" id="GO:0005634">
    <property type="term" value="C:nucleus"/>
    <property type="evidence" value="ECO:0007669"/>
    <property type="project" value="TreeGrafter"/>
</dbReference>
<dbReference type="Pfam" id="PF08782">
    <property type="entry name" value="c-SKI_SMAD_bind"/>
    <property type="match status" value="1"/>
</dbReference>
<dbReference type="InterPro" id="IPR037000">
    <property type="entry name" value="Ski_DNA-bd_sf"/>
</dbReference>
<dbReference type="InterPro" id="IPR003380">
    <property type="entry name" value="SKI/SNO/DAC"/>
</dbReference>
<dbReference type="PANTHER" id="PTHR10005:SF25">
    <property type="entry name" value="SNO ONCOGENE, ISOFORM B"/>
    <property type="match status" value="1"/>
</dbReference>
<dbReference type="InterPro" id="IPR009061">
    <property type="entry name" value="DNA-bd_dom_put_sf"/>
</dbReference>
<protein>
    <submittedName>
        <fullName evidence="5">Ski-like protein</fullName>
    </submittedName>
</protein>
<dbReference type="Gene3D" id="3.10.390.10">
    <property type="entry name" value="SAND domain-like"/>
    <property type="match status" value="1"/>
</dbReference>
<feature type="domain" description="c-SKI SMAD4-binding" evidence="4">
    <location>
        <begin position="382"/>
        <end position="421"/>
    </location>
</feature>
<dbReference type="GO" id="GO:0000978">
    <property type="term" value="F:RNA polymerase II cis-regulatory region sequence-specific DNA binding"/>
    <property type="evidence" value="ECO:0007669"/>
    <property type="project" value="TreeGrafter"/>
</dbReference>
<reference evidence="5 6" key="1">
    <citation type="journal article" date="2015" name="Parasit. Vectors">
        <title>Draft genome of the scabies mite.</title>
        <authorList>
            <person name="Rider S.D.Jr."/>
            <person name="Morgan M.S."/>
            <person name="Arlian L.G."/>
        </authorList>
    </citation>
    <scope>NUCLEOTIDE SEQUENCE [LARGE SCALE GENOMIC DNA]</scope>
    <source>
        <strain evidence="5">Arlian Lab</strain>
    </source>
</reference>
<dbReference type="OrthoDB" id="3938623at2759"/>
<feature type="compositionally biased region" description="Low complexity" evidence="2">
    <location>
        <begin position="161"/>
        <end position="179"/>
    </location>
</feature>
<dbReference type="GO" id="GO:0046332">
    <property type="term" value="F:SMAD binding"/>
    <property type="evidence" value="ECO:0007669"/>
    <property type="project" value="InterPro"/>
</dbReference>
<dbReference type="Gene3D" id="3.10.260.20">
    <property type="entry name" value="Ski"/>
    <property type="match status" value="1"/>
</dbReference>
<evidence type="ECO:0000313" key="5">
    <source>
        <dbReference type="EMBL" id="KPM03536.1"/>
    </source>
</evidence>
<feature type="region of interest" description="Disordered" evidence="2">
    <location>
        <begin position="1"/>
        <end position="35"/>
    </location>
</feature>
<dbReference type="SUPFAM" id="SSF46955">
    <property type="entry name" value="Putative DNA-binding domain"/>
    <property type="match status" value="1"/>
</dbReference>
<name>A0A131ZXJ9_SARSC</name>
<dbReference type="SUPFAM" id="SSF63763">
    <property type="entry name" value="SAND domain-like"/>
    <property type="match status" value="1"/>
</dbReference>
<dbReference type="GO" id="GO:0005667">
    <property type="term" value="C:transcription regulator complex"/>
    <property type="evidence" value="ECO:0007669"/>
    <property type="project" value="TreeGrafter"/>
</dbReference>
<dbReference type="GO" id="GO:0005737">
    <property type="term" value="C:cytoplasm"/>
    <property type="evidence" value="ECO:0007669"/>
    <property type="project" value="TreeGrafter"/>
</dbReference>
<feature type="region of interest" description="Disordered" evidence="2">
    <location>
        <begin position="131"/>
        <end position="184"/>
    </location>
</feature>
<dbReference type="EMBL" id="JXLN01005383">
    <property type="protein sequence ID" value="KPM03536.1"/>
    <property type="molecule type" value="Genomic_DNA"/>
</dbReference>